<dbReference type="Gene3D" id="2.20.25.240">
    <property type="match status" value="1"/>
</dbReference>
<evidence type="ECO:0000313" key="1">
    <source>
        <dbReference type="EMBL" id="CDW19887.1"/>
    </source>
</evidence>
<sequence>KDIIELVICYPFFKTQIFLQIFDMLLILKSVNFRNFIIIQIEGKVKVCIIEFVKSKGGSSHLYFKRFIYRINRKSTGTWTWRCIKVSCVGGLKQSPIRIIK</sequence>
<proteinExistence type="predicted"/>
<reference evidence="1" key="1">
    <citation type="submission" date="2014-05" db="EMBL/GenBank/DDBJ databases">
        <authorList>
            <person name="Chronopoulou M."/>
        </authorList>
    </citation>
    <scope>NUCLEOTIDE SEQUENCE</scope>
    <source>
        <tissue evidence="1">Whole organism</tissue>
    </source>
</reference>
<dbReference type="AlphaFoldDB" id="A0A0K2T2T5"/>
<feature type="non-terminal residue" evidence="1">
    <location>
        <position position="1"/>
    </location>
</feature>
<name>A0A0K2T2T5_LEPSM</name>
<dbReference type="EMBL" id="HACA01002526">
    <property type="protein sequence ID" value="CDW19887.1"/>
    <property type="molecule type" value="Transcribed_RNA"/>
</dbReference>
<protein>
    <submittedName>
        <fullName evidence="1">Uncharacterized protein</fullName>
    </submittedName>
</protein>
<accession>A0A0K2T2T5</accession>
<organism evidence="1">
    <name type="scientific">Lepeophtheirus salmonis</name>
    <name type="common">Salmon louse</name>
    <name type="synonym">Caligus salmonis</name>
    <dbReference type="NCBI Taxonomy" id="72036"/>
    <lineage>
        <taxon>Eukaryota</taxon>
        <taxon>Metazoa</taxon>
        <taxon>Ecdysozoa</taxon>
        <taxon>Arthropoda</taxon>
        <taxon>Crustacea</taxon>
        <taxon>Multicrustacea</taxon>
        <taxon>Hexanauplia</taxon>
        <taxon>Copepoda</taxon>
        <taxon>Siphonostomatoida</taxon>
        <taxon>Caligidae</taxon>
        <taxon>Lepeophtheirus</taxon>
    </lineage>
</organism>